<reference evidence="1 2" key="1">
    <citation type="submission" date="2024-01" db="EMBL/GenBank/DDBJ databases">
        <title>The genomes of 5 underutilized Papilionoideae crops provide insights into root nodulation and disease resistanc.</title>
        <authorList>
            <person name="Jiang F."/>
        </authorList>
    </citation>
    <scope>NUCLEOTIDE SEQUENCE [LARGE SCALE GENOMIC DNA]</scope>
    <source>
        <strain evidence="1">LVBAO_FW01</strain>
        <tissue evidence="1">Leaves</tissue>
    </source>
</reference>
<evidence type="ECO:0000313" key="2">
    <source>
        <dbReference type="Proteomes" id="UP001367508"/>
    </source>
</evidence>
<proteinExistence type="predicted"/>
<dbReference type="Proteomes" id="UP001367508">
    <property type="component" value="Unassembled WGS sequence"/>
</dbReference>
<dbReference type="AlphaFoldDB" id="A0AAN9MX64"/>
<dbReference type="EMBL" id="JAYMYQ010000001">
    <property type="protein sequence ID" value="KAK7359887.1"/>
    <property type="molecule type" value="Genomic_DNA"/>
</dbReference>
<gene>
    <name evidence="1" type="ORF">VNO77_01854</name>
</gene>
<name>A0AAN9MX64_CANGL</name>
<evidence type="ECO:0000313" key="1">
    <source>
        <dbReference type="EMBL" id="KAK7359887.1"/>
    </source>
</evidence>
<comment type="caution">
    <text evidence="1">The sequence shown here is derived from an EMBL/GenBank/DDBJ whole genome shotgun (WGS) entry which is preliminary data.</text>
</comment>
<organism evidence="1 2">
    <name type="scientific">Canavalia gladiata</name>
    <name type="common">Sword bean</name>
    <name type="synonym">Dolichos gladiatus</name>
    <dbReference type="NCBI Taxonomy" id="3824"/>
    <lineage>
        <taxon>Eukaryota</taxon>
        <taxon>Viridiplantae</taxon>
        <taxon>Streptophyta</taxon>
        <taxon>Embryophyta</taxon>
        <taxon>Tracheophyta</taxon>
        <taxon>Spermatophyta</taxon>
        <taxon>Magnoliopsida</taxon>
        <taxon>eudicotyledons</taxon>
        <taxon>Gunneridae</taxon>
        <taxon>Pentapetalae</taxon>
        <taxon>rosids</taxon>
        <taxon>fabids</taxon>
        <taxon>Fabales</taxon>
        <taxon>Fabaceae</taxon>
        <taxon>Papilionoideae</taxon>
        <taxon>50 kb inversion clade</taxon>
        <taxon>NPAAA clade</taxon>
        <taxon>indigoferoid/millettioid clade</taxon>
        <taxon>Phaseoleae</taxon>
        <taxon>Canavalia</taxon>
    </lineage>
</organism>
<protein>
    <submittedName>
        <fullName evidence="1">Uncharacterized protein</fullName>
    </submittedName>
</protein>
<keyword evidence="2" id="KW-1185">Reference proteome</keyword>
<accession>A0AAN9MX64</accession>
<sequence length="123" mass="13933">MGMLVVEADMRLVEIWLVSCKLADINEEDYLYGVCGSSAGGCLNGGRQIRPKTWQSLKELSRLLESDGKCNHYLYWLVWLAEPFNIPIVRGLISGLSSLVLTSEKARRHMYTQYHPVDKSIIS</sequence>